<dbReference type="OrthoDB" id="185373at2759"/>
<evidence type="ECO:0000313" key="6">
    <source>
        <dbReference type="EMBL" id="PAV22787.1"/>
    </source>
</evidence>
<comment type="caution">
    <text evidence="6">The sequence shown here is derived from an EMBL/GenBank/DDBJ whole genome shotgun (WGS) entry which is preliminary data.</text>
</comment>
<name>A0A286UT95_9AGAM</name>
<dbReference type="PANTHER" id="PTHR47447">
    <property type="entry name" value="OS03G0856100 PROTEIN"/>
    <property type="match status" value="1"/>
</dbReference>
<dbReference type="Pfam" id="PF01535">
    <property type="entry name" value="PPR"/>
    <property type="match status" value="1"/>
</dbReference>
<dbReference type="Proteomes" id="UP000217199">
    <property type="component" value="Unassembled WGS sequence"/>
</dbReference>
<dbReference type="PANTHER" id="PTHR47447:SF23">
    <property type="entry name" value="PENTACOTRIPEPTIDE-REPEAT REGION OF PRORP DOMAIN-CONTAINING PROTEIN"/>
    <property type="match status" value="1"/>
</dbReference>
<accession>A0A286UT95</accession>
<dbReference type="Gene3D" id="1.25.40.10">
    <property type="entry name" value="Tetratricopeptide repeat domain"/>
    <property type="match status" value="3"/>
</dbReference>
<evidence type="ECO:0000256" key="3">
    <source>
        <dbReference type="ARBA" id="ARBA00044493"/>
    </source>
</evidence>
<reference evidence="6 7" key="1">
    <citation type="journal article" date="2017" name="Mol. Ecol.">
        <title>Comparative and population genomic landscape of Phellinus noxius: A hypervariable fungus causing root rot in trees.</title>
        <authorList>
            <person name="Chung C.L."/>
            <person name="Lee T.J."/>
            <person name="Akiba M."/>
            <person name="Lee H.H."/>
            <person name="Kuo T.H."/>
            <person name="Liu D."/>
            <person name="Ke H.M."/>
            <person name="Yokoi T."/>
            <person name="Roa M.B."/>
            <person name="Lu M.J."/>
            <person name="Chang Y.Y."/>
            <person name="Ann P.J."/>
            <person name="Tsai J.N."/>
            <person name="Chen C.Y."/>
            <person name="Tzean S.S."/>
            <person name="Ota Y."/>
            <person name="Hattori T."/>
            <person name="Sahashi N."/>
            <person name="Liou R.F."/>
            <person name="Kikuchi T."/>
            <person name="Tsai I.J."/>
        </authorList>
    </citation>
    <scope>NUCLEOTIDE SEQUENCE [LARGE SCALE GENOMIC DNA]</scope>
    <source>
        <strain evidence="6 7">FFPRI411160</strain>
    </source>
</reference>
<organism evidence="6 7">
    <name type="scientific">Pyrrhoderma noxium</name>
    <dbReference type="NCBI Taxonomy" id="2282107"/>
    <lineage>
        <taxon>Eukaryota</taxon>
        <taxon>Fungi</taxon>
        <taxon>Dikarya</taxon>
        <taxon>Basidiomycota</taxon>
        <taxon>Agaricomycotina</taxon>
        <taxon>Agaricomycetes</taxon>
        <taxon>Hymenochaetales</taxon>
        <taxon>Hymenochaetaceae</taxon>
        <taxon>Pyrrhoderma</taxon>
    </lineage>
</organism>
<keyword evidence="2" id="KW-0677">Repeat</keyword>
<sequence length="815" mass="92174">MSVDPLTGNIFPSTSLSIFFTILDFELISQTLNFIIIIKHWSVGLESAVLCVYRTGHPLSLAQGSRTFILKPTSPHGGTAGIIQQLKTARQTLDHALKRRRADDLSDSIYTIRRIFFSLPRNHWITATSSPEYFLLERHKEVERVLSILTKHSGRENARTLDQFLRDLKTVYGVEPDMKLLSDVLEILIRAGLGKDAYDTLYYFWNKKSSFRPDSTHWSLVMCELARLGESSLLRKCVDDMKASWPFPKIVHYEYLVEGMLYSEQPLTVEEVHQLLDEIATLNLPYSDSVYSKLSDLNEKMSLKNTAESFSDAYKNRYSTRTVPSGAQFQSWLSSLLEQRSSSKSAFETKLRLLRQQGFIPTSRTLARILQLRGVTSVEEIIYLKTFLEVEANVICWSIVLKNALEKQGQSKNQGWRPAKAVYQAAREQGITPDSAMVDPLLRAMCGGQISGISEEALNDAVWLYDDFITTSSSSKPDVAIFNTLLRALTSSSNKEKHFPTAMRVLEDMRRLSVEMDPMTATSVAVLLIRSCSTFEEAGETYRRIRDLNGGVLDAKGYTAVLHAFCSLDIELNDKNNTDLKSDDDSDSGYLDRPVTKHRSVPPSSIYFEIVNDMQTRGFTKTSEVYTILLGRYAALSTRAQRVSSLRTRHSLLVTLRNVISETHHRITLDATLDLDPPLLNQLMDAYNRVGDFGGVMTVWALLTSGGKVTPTSISIIFDACGFSGACETANRVFKEIREMGMKMNRRNWNAWIECLGRLGRLEEAFDVVSEEMRIEENLELPDEEAVKVLLSFAAKAGKVDEIRERLHQRFPELN</sequence>
<dbReference type="InterPro" id="IPR002885">
    <property type="entry name" value="PPR_rpt"/>
</dbReference>
<proteinExistence type="inferred from homology"/>
<evidence type="ECO:0000256" key="2">
    <source>
        <dbReference type="ARBA" id="ARBA00022737"/>
    </source>
</evidence>
<evidence type="ECO:0000256" key="1">
    <source>
        <dbReference type="ARBA" id="ARBA00006192"/>
    </source>
</evidence>
<gene>
    <name evidence="6" type="ORF">PNOK_0274400</name>
</gene>
<dbReference type="InParanoid" id="A0A286UT95"/>
<evidence type="ECO:0000313" key="7">
    <source>
        <dbReference type="Proteomes" id="UP000217199"/>
    </source>
</evidence>
<dbReference type="InterPro" id="IPR011990">
    <property type="entry name" value="TPR-like_helical_dom_sf"/>
</dbReference>
<comment type="function">
    <text evidence="3">Regulates mitochondrial small subunit maturation by controlling 15S rRNA 5'-end processing. Localizes to the 5' precursor of the 15S rRNA in a position that is subsequently occupied by mS47 in the mature yeast mtSSU. Uses structure and sequence-specific RNA recognition, binding to a single-stranded region of the precursor and specifically recognizing bases -6 to -1. The exchange of Ccm1 for mS47 is coupled to the irreversible removal of precursor rRNA that is accompanied by conformational changes of the mitoribosomal proteins uS5m and mS26. These conformational changes signal completion of 5'-end rRNA processing through protection of the mature 5'-end of the 15S rRNA and stabilization of mS47. The removal of the 5' precursor together with the dissociation of Ccm1 may be catalyzed by the 5'-3' exoribonuclease Pet127. Involved in the specific removal of group I introns in mitochondrial encoded transcripts.</text>
</comment>
<comment type="subunit">
    <text evidence="4">Binds to mitochondrial small subunit 15S rRNA.</text>
</comment>
<protein>
    <submittedName>
        <fullName evidence="6">Pentatricopeptide repeat-containing</fullName>
    </submittedName>
</protein>
<dbReference type="AlphaFoldDB" id="A0A286UT95"/>
<feature type="region of interest" description="Disordered" evidence="5">
    <location>
        <begin position="577"/>
        <end position="597"/>
    </location>
</feature>
<dbReference type="NCBIfam" id="TIGR00756">
    <property type="entry name" value="PPR"/>
    <property type="match status" value="1"/>
</dbReference>
<evidence type="ECO:0000256" key="4">
    <source>
        <dbReference type="ARBA" id="ARBA00044511"/>
    </source>
</evidence>
<comment type="similarity">
    <text evidence="1">Belongs to the CCM1 family.</text>
</comment>
<dbReference type="EMBL" id="NBII01000002">
    <property type="protein sequence ID" value="PAV22787.1"/>
    <property type="molecule type" value="Genomic_DNA"/>
</dbReference>
<dbReference type="STRING" id="2282107.A0A286UT95"/>
<evidence type="ECO:0000256" key="5">
    <source>
        <dbReference type="SAM" id="MobiDB-lite"/>
    </source>
</evidence>
<keyword evidence="7" id="KW-1185">Reference proteome</keyword>